<reference evidence="2 3" key="1">
    <citation type="submission" date="2020-10" db="EMBL/GenBank/DDBJ databases">
        <title>Sequencing the genomes of 1000 actinobacteria strains.</title>
        <authorList>
            <person name="Klenk H.-P."/>
        </authorList>
    </citation>
    <scope>NUCLEOTIDE SEQUENCE [LARGE SCALE GENOMIC DNA]</scope>
    <source>
        <strain evidence="2 3">DSM 46661</strain>
    </source>
</reference>
<evidence type="ECO:0000313" key="3">
    <source>
        <dbReference type="Proteomes" id="UP000656548"/>
    </source>
</evidence>
<sequence length="137" mass="14342">MKLGDRGDVNIEVVIGVSALIVLFGLALVGMRVITAESAVDEAARSAARAASLARDGHAAASVAEVRVRAVIAQQGLNCDNLNIAVDARDFGKPLGETGYVIATISCEITFGDLMIPGSRLAASEFRSPIDRYGARR</sequence>
<dbReference type="Proteomes" id="UP000656548">
    <property type="component" value="Unassembled WGS sequence"/>
</dbReference>
<dbReference type="EMBL" id="JADBEJ010000004">
    <property type="protein sequence ID" value="MBE1575428.1"/>
    <property type="molecule type" value="Genomic_DNA"/>
</dbReference>
<comment type="caution">
    <text evidence="2">The sequence shown here is derived from an EMBL/GenBank/DDBJ whole genome shotgun (WGS) entry which is preliminary data.</text>
</comment>
<name>A0ABR9L5L5_9PSEU</name>
<protein>
    <recommendedName>
        <fullName evidence="4">Pilus assembly protein</fullName>
    </recommendedName>
</protein>
<accession>A0ABR9L5L5</accession>
<evidence type="ECO:0000313" key="2">
    <source>
        <dbReference type="EMBL" id="MBE1575428.1"/>
    </source>
</evidence>
<keyword evidence="1" id="KW-0472">Membrane</keyword>
<feature type="transmembrane region" description="Helical" evidence="1">
    <location>
        <begin position="13"/>
        <end position="35"/>
    </location>
</feature>
<gene>
    <name evidence="2" type="ORF">H4W30_002475</name>
</gene>
<dbReference type="RefSeq" id="WP_192742947.1">
    <property type="nucleotide sequence ID" value="NZ_JADBEJ010000004.1"/>
</dbReference>
<keyword evidence="3" id="KW-1185">Reference proteome</keyword>
<evidence type="ECO:0000256" key="1">
    <source>
        <dbReference type="SAM" id="Phobius"/>
    </source>
</evidence>
<evidence type="ECO:0008006" key="4">
    <source>
        <dbReference type="Google" id="ProtNLM"/>
    </source>
</evidence>
<keyword evidence="1" id="KW-0812">Transmembrane</keyword>
<organism evidence="2 3">
    <name type="scientific">Amycolatopsis roodepoortensis</name>
    <dbReference type="NCBI Taxonomy" id="700274"/>
    <lineage>
        <taxon>Bacteria</taxon>
        <taxon>Bacillati</taxon>
        <taxon>Actinomycetota</taxon>
        <taxon>Actinomycetes</taxon>
        <taxon>Pseudonocardiales</taxon>
        <taxon>Pseudonocardiaceae</taxon>
        <taxon>Amycolatopsis</taxon>
    </lineage>
</organism>
<proteinExistence type="predicted"/>
<keyword evidence="1" id="KW-1133">Transmembrane helix</keyword>